<organism evidence="3 4">
    <name type="scientific">Radiobacillus deserti</name>
    <dbReference type="NCBI Taxonomy" id="2594883"/>
    <lineage>
        <taxon>Bacteria</taxon>
        <taxon>Bacillati</taxon>
        <taxon>Bacillota</taxon>
        <taxon>Bacilli</taxon>
        <taxon>Bacillales</taxon>
        <taxon>Bacillaceae</taxon>
        <taxon>Radiobacillus</taxon>
    </lineage>
</organism>
<sequence>MKEPLKYIGAILLALLIPFFIIVNMDVKYSLSANQESSHRHTDTESGRSSLTWSNPNESSDEQTWNEEELVRITDAFMDKLVQDIDHNNKVRNMETKEELIAEFSSIATEEVAKKYIEVYYIEKEDGLYVNPTETPPWFNKNNSYKEWKKEDTILIQQTNRSDLYGSYKVEFEFENDDGWKLTNTKHF</sequence>
<evidence type="ECO:0000256" key="2">
    <source>
        <dbReference type="SAM" id="Phobius"/>
    </source>
</evidence>
<evidence type="ECO:0000313" key="4">
    <source>
        <dbReference type="Proteomes" id="UP000315215"/>
    </source>
</evidence>
<keyword evidence="2" id="KW-1133">Transmembrane helix</keyword>
<name>A0A516KHS0_9BACI</name>
<evidence type="ECO:0008006" key="5">
    <source>
        <dbReference type="Google" id="ProtNLM"/>
    </source>
</evidence>
<proteinExistence type="predicted"/>
<protein>
    <recommendedName>
        <fullName evidence="5">DUF3993 domain-containing protein</fullName>
    </recommendedName>
</protein>
<feature type="compositionally biased region" description="Polar residues" evidence="1">
    <location>
        <begin position="47"/>
        <end position="58"/>
    </location>
</feature>
<feature type="region of interest" description="Disordered" evidence="1">
    <location>
        <begin position="34"/>
        <end position="65"/>
    </location>
</feature>
<dbReference type="EMBL" id="CP041666">
    <property type="protein sequence ID" value="QDP40931.1"/>
    <property type="molecule type" value="Genomic_DNA"/>
</dbReference>
<dbReference type="RefSeq" id="WP_143894973.1">
    <property type="nucleotide sequence ID" value="NZ_CP041666.1"/>
</dbReference>
<accession>A0A516KHS0</accession>
<dbReference type="OrthoDB" id="2880030at2"/>
<keyword evidence="2" id="KW-0812">Transmembrane</keyword>
<feature type="compositionally biased region" description="Basic and acidic residues" evidence="1">
    <location>
        <begin position="37"/>
        <end position="46"/>
    </location>
</feature>
<keyword evidence="4" id="KW-1185">Reference proteome</keyword>
<evidence type="ECO:0000313" key="3">
    <source>
        <dbReference type="EMBL" id="QDP40931.1"/>
    </source>
</evidence>
<evidence type="ECO:0000256" key="1">
    <source>
        <dbReference type="SAM" id="MobiDB-lite"/>
    </source>
</evidence>
<dbReference type="KEGG" id="aqt:FN924_12485"/>
<keyword evidence="2" id="KW-0472">Membrane</keyword>
<gene>
    <name evidence="3" type="ORF">FN924_12485</name>
</gene>
<feature type="transmembrane region" description="Helical" evidence="2">
    <location>
        <begin position="7"/>
        <end position="25"/>
    </location>
</feature>
<reference evidence="3 4" key="1">
    <citation type="submission" date="2019-07" db="EMBL/GenBank/DDBJ databases">
        <authorList>
            <person name="Li J."/>
        </authorList>
    </citation>
    <scope>NUCLEOTIDE SEQUENCE [LARGE SCALE GENOMIC DNA]</scope>
    <source>
        <strain evidence="3 4">TKL69</strain>
    </source>
</reference>
<dbReference type="AlphaFoldDB" id="A0A516KHS0"/>
<dbReference type="Proteomes" id="UP000315215">
    <property type="component" value="Chromosome"/>
</dbReference>